<dbReference type="PANTHER" id="PTHR12001">
    <property type="entry name" value="GERANYLGERANYL PYROPHOSPHATE SYNTHASE"/>
    <property type="match status" value="1"/>
</dbReference>
<dbReference type="EC" id="2.5.1.90" evidence="8"/>
<evidence type="ECO:0000256" key="7">
    <source>
        <dbReference type="ARBA" id="ARBA00055029"/>
    </source>
</evidence>
<dbReference type="InterPro" id="IPR008949">
    <property type="entry name" value="Isoprenoid_synthase_dom_sf"/>
</dbReference>
<dbReference type="GO" id="GO:0046872">
    <property type="term" value="F:metal ion binding"/>
    <property type="evidence" value="ECO:0007669"/>
    <property type="project" value="UniProtKB-KW"/>
</dbReference>
<dbReference type="FunFam" id="1.10.600.10:FF:000002">
    <property type="entry name" value="Octaprenyl diphosphate synthase"/>
    <property type="match status" value="1"/>
</dbReference>
<evidence type="ECO:0000313" key="14">
    <source>
        <dbReference type="Proteomes" id="UP000030960"/>
    </source>
</evidence>
<comment type="cofactor">
    <cofactor evidence="1">
        <name>Mg(2+)</name>
        <dbReference type="ChEBI" id="CHEBI:18420"/>
    </cofactor>
</comment>
<dbReference type="SFLD" id="SFLDS00005">
    <property type="entry name" value="Isoprenoid_Synthase_Type_I"/>
    <property type="match status" value="1"/>
</dbReference>
<comment type="caution">
    <text evidence="13">The sequence shown here is derived from an EMBL/GenBank/DDBJ whole genome shotgun (WGS) entry which is preliminary data.</text>
</comment>
<evidence type="ECO:0000256" key="1">
    <source>
        <dbReference type="ARBA" id="ARBA00001946"/>
    </source>
</evidence>
<evidence type="ECO:0000256" key="2">
    <source>
        <dbReference type="ARBA" id="ARBA00006706"/>
    </source>
</evidence>
<gene>
    <name evidence="13" type="ORF">OA50_02493</name>
</gene>
<dbReference type="AlphaFoldDB" id="A0A0B3SR97"/>
<comment type="similarity">
    <text evidence="2 12">Belongs to the FPP/GGPP synthase family.</text>
</comment>
<comment type="catalytic activity">
    <reaction evidence="6">
        <text>5 isopentenyl diphosphate + (2E,6E)-farnesyl diphosphate = all-trans-octaprenyl diphosphate + 5 diphosphate</text>
        <dbReference type="Rhea" id="RHEA:27798"/>
        <dbReference type="ChEBI" id="CHEBI:33019"/>
        <dbReference type="ChEBI" id="CHEBI:57711"/>
        <dbReference type="ChEBI" id="CHEBI:128769"/>
        <dbReference type="ChEBI" id="CHEBI:175763"/>
        <dbReference type="EC" id="2.5.1.90"/>
    </reaction>
</comment>
<dbReference type="Pfam" id="PF00348">
    <property type="entry name" value="polyprenyl_synt"/>
    <property type="match status" value="1"/>
</dbReference>
<dbReference type="PANTHER" id="PTHR12001:SF69">
    <property type="entry name" value="ALL TRANS-POLYPRENYL-DIPHOSPHATE SYNTHASE PDSS1"/>
    <property type="match status" value="1"/>
</dbReference>
<dbReference type="EMBL" id="JSUQ01000009">
    <property type="protein sequence ID" value="KHQ52949.1"/>
    <property type="molecule type" value="Genomic_DNA"/>
</dbReference>
<protein>
    <recommendedName>
        <fullName evidence="9">Octaprenyl diphosphate synthase</fullName>
        <ecNumber evidence="8">2.5.1.90</ecNumber>
    </recommendedName>
    <alternativeName>
        <fullName evidence="11">All-trans-octaprenyl-diphosphate synthase</fullName>
    </alternativeName>
    <alternativeName>
        <fullName evidence="10">Octaprenyl pyrophosphate synthase</fullName>
    </alternativeName>
</protein>
<dbReference type="CDD" id="cd00685">
    <property type="entry name" value="Trans_IPPS_HT"/>
    <property type="match status" value="1"/>
</dbReference>
<evidence type="ECO:0000313" key="13">
    <source>
        <dbReference type="EMBL" id="KHQ52949.1"/>
    </source>
</evidence>
<dbReference type="STRING" id="561184.SAMN05216376_110113"/>
<evidence type="ECO:0000256" key="5">
    <source>
        <dbReference type="ARBA" id="ARBA00022842"/>
    </source>
</evidence>
<dbReference type="GO" id="GO:0008299">
    <property type="term" value="P:isoprenoid biosynthetic process"/>
    <property type="evidence" value="ECO:0007669"/>
    <property type="project" value="InterPro"/>
</dbReference>
<dbReference type="InterPro" id="IPR000092">
    <property type="entry name" value="Polyprenyl_synt"/>
</dbReference>
<name>A0A0B3SR97_9RHOB</name>
<dbReference type="Proteomes" id="UP000030960">
    <property type="component" value="Unassembled WGS sequence"/>
</dbReference>
<dbReference type="GO" id="GO:0106350">
    <property type="term" value="F:all-trans-octaprenyl-diphosphate synthase activity"/>
    <property type="evidence" value="ECO:0007669"/>
    <property type="project" value="UniProtKB-EC"/>
</dbReference>
<sequence length="332" mass="36404">MSLDDATQKPHKRLAALLAGDLDEVNALIRARMASKHAPRIPEVTAHLVEAGGKRLRPLLTLATARMCGYDGPYHVYLAATVEFIHTATLLHDDVVDESKKRRGRPTANLLWDNKSSVLVGDYLFARSFQLMTETGNLRVLRILSDAAATIAEGEVLQLTAAQDLSTTEAIYLQVVRGKTAALFSAATEVGGVIAGRPEEEVKALFDYGDALGIAFQIVDDLLDYWGSDATGKNVGDDFRERKLTLPLIKAFASADDEEKAFWKRVIEKGDQRDGDLEHAIALLNKHGALEATRQEALAWAARAKAAMESLPQSELRDLLIDLNDYVVSRVN</sequence>
<evidence type="ECO:0000256" key="6">
    <source>
        <dbReference type="ARBA" id="ARBA00051506"/>
    </source>
</evidence>
<dbReference type="PROSITE" id="PS00444">
    <property type="entry name" value="POLYPRENYL_SYNTHASE_2"/>
    <property type="match status" value="1"/>
</dbReference>
<dbReference type="InterPro" id="IPR033749">
    <property type="entry name" value="Polyprenyl_synt_CS"/>
</dbReference>
<dbReference type="PROSITE" id="PS00723">
    <property type="entry name" value="POLYPRENYL_SYNTHASE_1"/>
    <property type="match status" value="1"/>
</dbReference>
<dbReference type="Gene3D" id="1.10.600.10">
    <property type="entry name" value="Farnesyl Diphosphate Synthase"/>
    <property type="match status" value="1"/>
</dbReference>
<keyword evidence="14" id="KW-1185">Reference proteome</keyword>
<evidence type="ECO:0000256" key="8">
    <source>
        <dbReference type="ARBA" id="ARBA00066511"/>
    </source>
</evidence>
<reference evidence="13 14" key="1">
    <citation type="submission" date="2014-10" db="EMBL/GenBank/DDBJ databases">
        <title>Genome sequence of Ponticoccus sp. strain UMTAT08 isolated from clonal culture of toxic dinoflagellate Alexandrium tamiyavanichii.</title>
        <authorList>
            <person name="Gan H.Y."/>
            <person name="Muhd D.-D."/>
            <person name="Mohd Noor M.E."/>
            <person name="Yeong Y.S."/>
            <person name="Usup G."/>
        </authorList>
    </citation>
    <scope>NUCLEOTIDE SEQUENCE [LARGE SCALE GENOMIC DNA]</scope>
    <source>
        <strain evidence="13 14">UMTAT08</strain>
    </source>
</reference>
<evidence type="ECO:0000256" key="9">
    <source>
        <dbReference type="ARBA" id="ARBA00072473"/>
    </source>
</evidence>
<proteinExistence type="inferred from homology"/>
<evidence type="ECO:0000256" key="3">
    <source>
        <dbReference type="ARBA" id="ARBA00022679"/>
    </source>
</evidence>
<evidence type="ECO:0000256" key="4">
    <source>
        <dbReference type="ARBA" id="ARBA00022723"/>
    </source>
</evidence>
<keyword evidence="3 12" id="KW-0808">Transferase</keyword>
<evidence type="ECO:0000256" key="11">
    <source>
        <dbReference type="ARBA" id="ARBA00083124"/>
    </source>
</evidence>
<accession>A0A0B3SR97</accession>
<dbReference type="SUPFAM" id="SSF48576">
    <property type="entry name" value="Terpenoid synthases"/>
    <property type="match status" value="1"/>
</dbReference>
<keyword evidence="5" id="KW-0460">Magnesium</keyword>
<evidence type="ECO:0000256" key="12">
    <source>
        <dbReference type="RuleBase" id="RU004466"/>
    </source>
</evidence>
<dbReference type="OrthoDB" id="9805316at2"/>
<organism evidence="13 14">
    <name type="scientific">Mameliella alba</name>
    <dbReference type="NCBI Taxonomy" id="561184"/>
    <lineage>
        <taxon>Bacteria</taxon>
        <taxon>Pseudomonadati</taxon>
        <taxon>Pseudomonadota</taxon>
        <taxon>Alphaproteobacteria</taxon>
        <taxon>Rhodobacterales</taxon>
        <taxon>Roseobacteraceae</taxon>
        <taxon>Mameliella</taxon>
    </lineage>
</organism>
<dbReference type="PATRIC" id="fig|1515334.3.peg.2510"/>
<evidence type="ECO:0000256" key="10">
    <source>
        <dbReference type="ARBA" id="ARBA00079637"/>
    </source>
</evidence>
<keyword evidence="4" id="KW-0479">Metal-binding</keyword>
<dbReference type="RefSeq" id="WP_043141669.1">
    <property type="nucleotide sequence ID" value="NZ_JSUQ01000009.1"/>
</dbReference>
<comment type="function">
    <text evidence="7">Supplies octaprenyl diphosphate, the precursor for the side chain of the isoprenoid quinones ubiquinone and menaquinone.</text>
</comment>